<organism evidence="4">
    <name type="scientific">Rhodnius neglectus</name>
    <dbReference type="NCBI Taxonomy" id="72488"/>
    <lineage>
        <taxon>Eukaryota</taxon>
        <taxon>Metazoa</taxon>
        <taxon>Ecdysozoa</taxon>
        <taxon>Arthropoda</taxon>
        <taxon>Hexapoda</taxon>
        <taxon>Insecta</taxon>
        <taxon>Pterygota</taxon>
        <taxon>Neoptera</taxon>
        <taxon>Paraneoptera</taxon>
        <taxon>Hemiptera</taxon>
        <taxon>Heteroptera</taxon>
        <taxon>Panheteroptera</taxon>
        <taxon>Cimicomorpha</taxon>
        <taxon>Reduviidae</taxon>
        <taxon>Triatominae</taxon>
        <taxon>Rhodnius</taxon>
    </lineage>
</organism>
<dbReference type="InterPro" id="IPR020309">
    <property type="entry name" value="Smim-14"/>
</dbReference>
<sequence length="103" mass="11293">MADDGMDLCGAIWNHEMAMRRLLSLLRQSQQTCSDTQCFQPSTPTQAGDSGLMLMMCWMALAFFLYLLRPASIRTKENDLKPRGNGSGEGGNPPPPTSPPNAF</sequence>
<keyword evidence="3" id="KW-0472">Membrane</keyword>
<feature type="compositionally biased region" description="Pro residues" evidence="2">
    <location>
        <begin position="92"/>
        <end position="103"/>
    </location>
</feature>
<evidence type="ECO:0000256" key="1">
    <source>
        <dbReference type="ARBA" id="ARBA00017902"/>
    </source>
</evidence>
<feature type="region of interest" description="Disordered" evidence="2">
    <location>
        <begin position="77"/>
        <end position="103"/>
    </location>
</feature>
<dbReference type="PANTHER" id="PTHR31019">
    <property type="entry name" value="SMALL INTEGRAL MEMBRANE PROTEIN 14"/>
    <property type="match status" value="1"/>
</dbReference>
<evidence type="ECO:0000256" key="3">
    <source>
        <dbReference type="SAM" id="Phobius"/>
    </source>
</evidence>
<evidence type="ECO:0000313" key="4">
    <source>
        <dbReference type="EMBL" id="JAI56365.1"/>
    </source>
</evidence>
<dbReference type="AlphaFoldDB" id="A0A0P4VUW8"/>
<accession>A0A0P4VUW8</accession>
<dbReference type="GO" id="GO:0005783">
    <property type="term" value="C:endoplasmic reticulum"/>
    <property type="evidence" value="ECO:0007669"/>
    <property type="project" value="TreeGrafter"/>
</dbReference>
<proteinExistence type="evidence at transcript level"/>
<feature type="transmembrane region" description="Helical" evidence="3">
    <location>
        <begin position="51"/>
        <end position="68"/>
    </location>
</feature>
<evidence type="ECO:0000256" key="2">
    <source>
        <dbReference type="SAM" id="MobiDB-lite"/>
    </source>
</evidence>
<name>A0A0P4VUW8_9HEMI</name>
<dbReference type="Pfam" id="PF11027">
    <property type="entry name" value="DUF2615"/>
    <property type="match status" value="1"/>
</dbReference>
<keyword evidence="3" id="KW-1133">Transmembrane helix</keyword>
<protein>
    <recommendedName>
        <fullName evidence="1">Small integral membrane protein 14</fullName>
    </recommendedName>
</protein>
<reference evidence="4" key="1">
    <citation type="journal article" date="2016" name="PLoS Negl. Trop. Dis.">
        <title>A Deep Insight into the Sialome of Rhodnius neglectus, a Vector of Chagas Disease.</title>
        <authorList>
            <person name="Santiago P.B."/>
            <person name="Assumpcao T.C."/>
            <person name="Araujo C.N."/>
            <person name="Bastos I.M."/>
            <person name="Neves D."/>
            <person name="Silva I.G."/>
            <person name="Charneau S."/>
            <person name="Queiroz R.M."/>
            <person name="Raiol T."/>
            <person name="Oliveira J.V."/>
            <person name="Sousa M.V."/>
            <person name="Calvo E."/>
            <person name="Ribeiro J.M."/>
            <person name="Santana J.M."/>
        </authorList>
    </citation>
    <scope>NUCLEOTIDE SEQUENCE</scope>
    <source>
        <tissue evidence="4">Salivary glands</tissue>
    </source>
</reference>
<keyword evidence="3" id="KW-0812">Transmembrane</keyword>
<dbReference type="PANTHER" id="PTHR31019:SF1">
    <property type="entry name" value="SMALL INTEGRAL MEMBRANE PROTEIN 14"/>
    <property type="match status" value="1"/>
</dbReference>
<dbReference type="EMBL" id="GDKW01000230">
    <property type="protein sequence ID" value="JAI56365.1"/>
    <property type="molecule type" value="mRNA"/>
</dbReference>